<dbReference type="PANTHER" id="PTHR42933">
    <property type="entry name" value="SLR6095 PROTEIN"/>
    <property type="match status" value="1"/>
</dbReference>
<dbReference type="RefSeq" id="WP_111927037.1">
    <property type="nucleotide sequence ID" value="NZ_CATNYS010000001.1"/>
</dbReference>
<dbReference type="Pfam" id="PF02384">
    <property type="entry name" value="N6_Mtase"/>
    <property type="match status" value="1"/>
</dbReference>
<evidence type="ECO:0000256" key="6">
    <source>
        <dbReference type="ARBA" id="ARBA00047942"/>
    </source>
</evidence>
<evidence type="ECO:0000256" key="4">
    <source>
        <dbReference type="ARBA" id="ARBA00022691"/>
    </source>
</evidence>
<evidence type="ECO:0000313" key="8">
    <source>
        <dbReference type="EMBL" id="SQB61077.1"/>
    </source>
</evidence>
<evidence type="ECO:0000256" key="3">
    <source>
        <dbReference type="ARBA" id="ARBA00022679"/>
    </source>
</evidence>
<dbReference type="SUPFAM" id="SSF53335">
    <property type="entry name" value="S-adenosyl-L-methionine-dependent methyltransferases"/>
    <property type="match status" value="1"/>
</dbReference>
<reference evidence="8 9" key="1">
    <citation type="submission" date="2018-06" db="EMBL/GenBank/DDBJ databases">
        <authorList>
            <consortium name="Pathogen Informatics"/>
            <person name="Doyle S."/>
        </authorList>
    </citation>
    <scope>NUCLEOTIDE SEQUENCE [LARGE SCALE GENOMIC DNA]</scope>
    <source>
        <strain evidence="8 9">NCTC10719</strain>
    </source>
</reference>
<evidence type="ECO:0000313" key="9">
    <source>
        <dbReference type="Proteomes" id="UP000249986"/>
    </source>
</evidence>
<keyword evidence="4" id="KW-0949">S-adenosyl-L-methionine</keyword>
<dbReference type="EC" id="2.1.1.72" evidence="1"/>
<dbReference type="GO" id="GO:0003677">
    <property type="term" value="F:DNA binding"/>
    <property type="evidence" value="ECO:0007669"/>
    <property type="project" value="InterPro"/>
</dbReference>
<comment type="catalytic activity">
    <reaction evidence="6">
        <text>a 2'-deoxyadenosine in DNA + S-adenosyl-L-methionine = an N(6)-methyl-2'-deoxyadenosine in DNA + S-adenosyl-L-homocysteine + H(+)</text>
        <dbReference type="Rhea" id="RHEA:15197"/>
        <dbReference type="Rhea" id="RHEA-COMP:12418"/>
        <dbReference type="Rhea" id="RHEA-COMP:12419"/>
        <dbReference type="ChEBI" id="CHEBI:15378"/>
        <dbReference type="ChEBI" id="CHEBI:57856"/>
        <dbReference type="ChEBI" id="CHEBI:59789"/>
        <dbReference type="ChEBI" id="CHEBI:90615"/>
        <dbReference type="ChEBI" id="CHEBI:90616"/>
        <dbReference type="EC" id="2.1.1.72"/>
    </reaction>
</comment>
<dbReference type="GO" id="GO:0009307">
    <property type="term" value="P:DNA restriction-modification system"/>
    <property type="evidence" value="ECO:0007669"/>
    <property type="project" value="UniProtKB-KW"/>
</dbReference>
<dbReference type="AlphaFoldDB" id="A0A2X2YBW0"/>
<keyword evidence="5" id="KW-0680">Restriction system</keyword>
<dbReference type="Proteomes" id="UP000249986">
    <property type="component" value="Unassembled WGS sequence"/>
</dbReference>
<keyword evidence="2 8" id="KW-0489">Methyltransferase</keyword>
<dbReference type="EMBL" id="UAWG01000020">
    <property type="protein sequence ID" value="SQB61077.1"/>
    <property type="molecule type" value="Genomic_DNA"/>
</dbReference>
<gene>
    <name evidence="8" type="ORF">NCTC10719_02748</name>
</gene>
<evidence type="ECO:0000259" key="7">
    <source>
        <dbReference type="Pfam" id="PF02384"/>
    </source>
</evidence>
<sequence>MVDIEKNLAETAFNVINVLRGHFDLGLSKEVVRELLFLKLLNGGVSTDDYFASRIHGDIEFNNVEELMVKFNKFIQKNTFLQGLFIDIYSFKDSSEYKFLDNAISVLNDIEFDNEYLNLGRTFREFLDISYKSKYVINTTSPSIRDLISGLLKYREIKDLYDPSIGYGSLCLEVALNHKDVNIYGQDINGEVIRVCKMQLILDKRIEDLDNIVQGNTIVNPGNVIDDKLQKFDCIVSNPPLALKDWGYEEIVNSDKYNRFHRGMPSKSLGDYAFITHIVESLKNEGVAIVVEPLGVLFRDGAEGLIREKLIKENLIDTVISLPSNMMFGTAIPVNLIIFNKAKKEKNILFIDVAKEVMVNKVLTTLSEDMVKKVIKVYEERLDIEGFSRKVDIDEIKLNNFNLNIQRYIEGVMEKESLNINEIDKEIDEQIVKLQAIQTEINKFF</sequence>
<evidence type="ECO:0000256" key="1">
    <source>
        <dbReference type="ARBA" id="ARBA00011900"/>
    </source>
</evidence>
<dbReference type="GO" id="GO:0032259">
    <property type="term" value="P:methylation"/>
    <property type="evidence" value="ECO:0007669"/>
    <property type="project" value="UniProtKB-KW"/>
</dbReference>
<proteinExistence type="predicted"/>
<dbReference type="PRINTS" id="PR00507">
    <property type="entry name" value="N12N6MTFRASE"/>
</dbReference>
<dbReference type="REBASE" id="423540">
    <property type="entry name" value="M.Cpe10719ORF2748P"/>
</dbReference>
<dbReference type="Gene3D" id="3.40.50.150">
    <property type="entry name" value="Vaccinia Virus protein VP39"/>
    <property type="match status" value="1"/>
</dbReference>
<name>A0A2X2YBW0_CLOPF</name>
<organism evidence="8 9">
    <name type="scientific">Clostridium perfringens</name>
    <dbReference type="NCBI Taxonomy" id="1502"/>
    <lineage>
        <taxon>Bacteria</taxon>
        <taxon>Bacillati</taxon>
        <taxon>Bacillota</taxon>
        <taxon>Clostridia</taxon>
        <taxon>Eubacteriales</taxon>
        <taxon>Clostridiaceae</taxon>
        <taxon>Clostridium</taxon>
    </lineage>
</organism>
<dbReference type="InterPro" id="IPR029063">
    <property type="entry name" value="SAM-dependent_MTases_sf"/>
</dbReference>
<dbReference type="InterPro" id="IPR003356">
    <property type="entry name" value="DNA_methylase_A-5"/>
</dbReference>
<dbReference type="GO" id="GO:0008170">
    <property type="term" value="F:N-methyltransferase activity"/>
    <property type="evidence" value="ECO:0007669"/>
    <property type="project" value="InterPro"/>
</dbReference>
<protein>
    <recommendedName>
        <fullName evidence="1">site-specific DNA-methyltransferase (adenine-specific)</fullName>
        <ecNumber evidence="1">2.1.1.72</ecNumber>
    </recommendedName>
</protein>
<keyword evidence="3 8" id="KW-0808">Transferase</keyword>
<dbReference type="GO" id="GO:0009007">
    <property type="term" value="F:site-specific DNA-methyltransferase (adenine-specific) activity"/>
    <property type="evidence" value="ECO:0007669"/>
    <property type="project" value="UniProtKB-EC"/>
</dbReference>
<dbReference type="InterPro" id="IPR051537">
    <property type="entry name" value="DNA_Adenine_Mtase"/>
</dbReference>
<evidence type="ECO:0000256" key="2">
    <source>
        <dbReference type="ARBA" id="ARBA00022603"/>
    </source>
</evidence>
<dbReference type="SMR" id="A0A2X2YBW0"/>
<feature type="domain" description="DNA methylase adenine-specific" evidence="7">
    <location>
        <begin position="142"/>
        <end position="416"/>
    </location>
</feature>
<accession>A0A2X2YBW0</accession>
<evidence type="ECO:0000256" key="5">
    <source>
        <dbReference type="ARBA" id="ARBA00022747"/>
    </source>
</evidence>
<dbReference type="PANTHER" id="PTHR42933:SF3">
    <property type="entry name" value="TYPE I RESTRICTION ENZYME MJAVIII METHYLASE SUBUNIT"/>
    <property type="match status" value="1"/>
</dbReference>